<keyword evidence="3 6" id="KW-0597">Phosphoprotein</keyword>
<dbReference type="PANTHER" id="PTHR43047:SF64">
    <property type="entry name" value="HISTIDINE KINASE CONTAINING CHEY-HOMOLOGOUS RECEIVER DOMAIN AND PAS DOMAIN-RELATED"/>
    <property type="match status" value="1"/>
</dbReference>
<evidence type="ECO:0000259" key="7">
    <source>
        <dbReference type="PROSITE" id="PS50109"/>
    </source>
</evidence>
<dbReference type="EMBL" id="FNBA01000003">
    <property type="protein sequence ID" value="SDE86975.1"/>
    <property type="molecule type" value="Genomic_DNA"/>
</dbReference>
<dbReference type="Gene3D" id="3.40.50.2300">
    <property type="match status" value="1"/>
</dbReference>
<dbReference type="InterPro" id="IPR005467">
    <property type="entry name" value="His_kinase_dom"/>
</dbReference>
<dbReference type="CDD" id="cd00130">
    <property type="entry name" value="PAS"/>
    <property type="match status" value="1"/>
</dbReference>
<feature type="domain" description="Response regulatory" evidence="8">
    <location>
        <begin position="642"/>
        <end position="762"/>
    </location>
</feature>
<comment type="catalytic activity">
    <reaction evidence="1">
        <text>ATP + protein L-histidine = ADP + protein N-phospho-L-histidine.</text>
        <dbReference type="EC" id="2.7.13.3"/>
    </reaction>
</comment>
<dbReference type="SMART" id="SM00388">
    <property type="entry name" value="HisKA"/>
    <property type="match status" value="1"/>
</dbReference>
<dbReference type="CDD" id="cd17546">
    <property type="entry name" value="REC_hyHK_CKI1_RcsC-like"/>
    <property type="match status" value="1"/>
</dbReference>
<feature type="domain" description="PAS" evidence="9">
    <location>
        <begin position="258"/>
        <end position="305"/>
    </location>
</feature>
<evidence type="ECO:0000259" key="8">
    <source>
        <dbReference type="PROSITE" id="PS50110"/>
    </source>
</evidence>
<dbReference type="InterPro" id="IPR001789">
    <property type="entry name" value="Sig_transdc_resp-reg_receiver"/>
</dbReference>
<dbReference type="NCBIfam" id="TIGR00229">
    <property type="entry name" value="sensory_box"/>
    <property type="match status" value="1"/>
</dbReference>
<dbReference type="STRING" id="227084.SAMN05421855_103111"/>
<evidence type="ECO:0000256" key="5">
    <source>
        <dbReference type="ARBA" id="ARBA00022777"/>
    </source>
</evidence>
<dbReference type="InterPro" id="IPR000014">
    <property type="entry name" value="PAS"/>
</dbReference>
<gene>
    <name evidence="10" type="ORF">SAMN05421855_103111</name>
</gene>
<dbReference type="PRINTS" id="PR00344">
    <property type="entry name" value="BCTRLSENSOR"/>
</dbReference>
<dbReference type="GO" id="GO:0000155">
    <property type="term" value="F:phosphorelay sensor kinase activity"/>
    <property type="evidence" value="ECO:0007669"/>
    <property type="project" value="InterPro"/>
</dbReference>
<dbReference type="InterPro" id="IPR004358">
    <property type="entry name" value="Sig_transdc_His_kin-like_C"/>
</dbReference>
<dbReference type="InterPro" id="IPR036097">
    <property type="entry name" value="HisK_dim/P_sf"/>
</dbReference>
<protein>
    <recommendedName>
        <fullName evidence="2">histidine kinase</fullName>
        <ecNumber evidence="2">2.7.13.3</ecNumber>
    </recommendedName>
</protein>
<evidence type="ECO:0000256" key="2">
    <source>
        <dbReference type="ARBA" id="ARBA00012438"/>
    </source>
</evidence>
<keyword evidence="4" id="KW-0808">Transferase</keyword>
<evidence type="ECO:0000313" key="10">
    <source>
        <dbReference type="EMBL" id="SDE86975.1"/>
    </source>
</evidence>
<dbReference type="Pfam" id="PF00072">
    <property type="entry name" value="Response_reg"/>
    <property type="match status" value="1"/>
</dbReference>
<reference evidence="10 11" key="1">
    <citation type="submission" date="2016-10" db="EMBL/GenBank/DDBJ databases">
        <authorList>
            <person name="de Groot N.N."/>
        </authorList>
    </citation>
    <scope>NUCLEOTIDE SEQUENCE [LARGE SCALE GENOMIC DNA]</scope>
    <source>
        <strain evidence="10 11">DSM 16195</strain>
    </source>
</reference>
<dbReference type="PROSITE" id="PS50110">
    <property type="entry name" value="RESPONSE_REGULATORY"/>
    <property type="match status" value="1"/>
</dbReference>
<dbReference type="InterPro" id="IPR003594">
    <property type="entry name" value="HATPase_dom"/>
</dbReference>
<keyword evidence="11" id="KW-1185">Reference proteome</keyword>
<name>A0A1G7GFU8_9FLAO</name>
<dbReference type="Pfam" id="PF02518">
    <property type="entry name" value="HATPase_c"/>
    <property type="match status" value="1"/>
</dbReference>
<dbReference type="Gene3D" id="3.30.565.10">
    <property type="entry name" value="Histidine kinase-like ATPase, C-terminal domain"/>
    <property type="match status" value="1"/>
</dbReference>
<dbReference type="SMART" id="SM00448">
    <property type="entry name" value="REC"/>
    <property type="match status" value="1"/>
</dbReference>
<dbReference type="PROSITE" id="PS50109">
    <property type="entry name" value="HIS_KIN"/>
    <property type="match status" value="1"/>
</dbReference>
<evidence type="ECO:0000256" key="6">
    <source>
        <dbReference type="PROSITE-ProRule" id="PRU00169"/>
    </source>
</evidence>
<accession>A0A1G7GFU8</accession>
<dbReference type="OrthoDB" id="9811889at2"/>
<dbReference type="SUPFAM" id="SSF47384">
    <property type="entry name" value="Homodimeric domain of signal transducing histidine kinase"/>
    <property type="match status" value="1"/>
</dbReference>
<evidence type="ECO:0000256" key="1">
    <source>
        <dbReference type="ARBA" id="ARBA00000085"/>
    </source>
</evidence>
<dbReference type="CDD" id="cd16922">
    <property type="entry name" value="HATPase_EvgS-ArcB-TorS-like"/>
    <property type="match status" value="1"/>
</dbReference>
<dbReference type="Pfam" id="PF00512">
    <property type="entry name" value="HisKA"/>
    <property type="match status" value="1"/>
</dbReference>
<dbReference type="InterPro" id="IPR011006">
    <property type="entry name" value="CheY-like_superfamily"/>
</dbReference>
<dbReference type="EC" id="2.7.13.3" evidence="2"/>
<dbReference type="Pfam" id="PF00989">
    <property type="entry name" value="PAS"/>
    <property type="match status" value="1"/>
</dbReference>
<keyword evidence="5" id="KW-0418">Kinase</keyword>
<dbReference type="InterPro" id="IPR003661">
    <property type="entry name" value="HisK_dim/P_dom"/>
</dbReference>
<dbReference type="SMART" id="SM00387">
    <property type="entry name" value="HATPase_c"/>
    <property type="match status" value="1"/>
</dbReference>
<evidence type="ECO:0000313" key="11">
    <source>
        <dbReference type="Proteomes" id="UP000199321"/>
    </source>
</evidence>
<dbReference type="SMART" id="SM00091">
    <property type="entry name" value="PAS"/>
    <property type="match status" value="1"/>
</dbReference>
<dbReference type="InterPro" id="IPR036641">
    <property type="entry name" value="HPT_dom_sf"/>
</dbReference>
<feature type="modified residue" description="4-aspartylphosphate" evidence="6">
    <location>
        <position position="693"/>
    </location>
</feature>
<dbReference type="InterPro" id="IPR035965">
    <property type="entry name" value="PAS-like_dom_sf"/>
</dbReference>
<dbReference type="PANTHER" id="PTHR43047">
    <property type="entry name" value="TWO-COMPONENT HISTIDINE PROTEIN KINASE"/>
    <property type="match status" value="1"/>
</dbReference>
<evidence type="ECO:0000256" key="4">
    <source>
        <dbReference type="ARBA" id="ARBA00022679"/>
    </source>
</evidence>
<dbReference type="SUPFAM" id="SSF47226">
    <property type="entry name" value="Histidine-containing phosphotransfer domain, HPT domain"/>
    <property type="match status" value="1"/>
</dbReference>
<dbReference type="Gene3D" id="3.30.450.20">
    <property type="entry name" value="PAS domain"/>
    <property type="match status" value="1"/>
</dbReference>
<dbReference type="SUPFAM" id="SSF55874">
    <property type="entry name" value="ATPase domain of HSP90 chaperone/DNA topoisomerase II/histidine kinase"/>
    <property type="match status" value="1"/>
</dbReference>
<dbReference type="Gene3D" id="1.20.120.160">
    <property type="entry name" value="HPT domain"/>
    <property type="match status" value="1"/>
</dbReference>
<dbReference type="SUPFAM" id="SSF52172">
    <property type="entry name" value="CheY-like"/>
    <property type="match status" value="1"/>
</dbReference>
<evidence type="ECO:0000259" key="9">
    <source>
        <dbReference type="PROSITE" id="PS50112"/>
    </source>
</evidence>
<dbReference type="InterPro" id="IPR013767">
    <property type="entry name" value="PAS_fold"/>
</dbReference>
<dbReference type="SUPFAM" id="SSF55785">
    <property type="entry name" value="PYP-like sensor domain (PAS domain)"/>
    <property type="match status" value="1"/>
</dbReference>
<dbReference type="CDD" id="cd00082">
    <property type="entry name" value="HisKA"/>
    <property type="match status" value="1"/>
</dbReference>
<dbReference type="FunFam" id="3.30.565.10:FF:000010">
    <property type="entry name" value="Sensor histidine kinase RcsC"/>
    <property type="match status" value="1"/>
</dbReference>
<proteinExistence type="predicted"/>
<sequence length="899" mass="102183">MKTLINRFFTKDENGLEEAPTPKRKHALLNFVIGLGTSNNQLRQLDEKLSNYTFSDEGFIAELQLAQLYLEIERYLIRKDPQYITTEVKLRTLVQSEFSELTKTDGFIPLYIFDKNQEVAISRYFLKYVAKRFTQKETTKRLATRWLDALEYNHFPISDLSLVERINSLRKIKDNLKEFHTELLAIEDVSCVTAIFNASYTEYCTFYENIKAVSILKDMLPAAPTETETLTTNQTTQDLISNNCETKEEPPKIQKSDILENILDGYLLFNSEGEILDFNRNALNLLETTAKEVKNKTVYEYLPEDISSLLKADIKKTNVSIPCKLIGTRTEIEYLKKDGTTDDFGIAITNNYTEIDTYSIFLKNITHKKDTLKTIREAKINAERTANAKSTFLSNMSHEIRTPLNVILGLSEIIKKADFNDEEVLRKNIEGIDFSAKNLLSIVNDILDFSKIEAGKLTIQAIDFNVRKVVRSLADGFKIKAQEKGIDLEANLDAQIPNVVIGDQYRLNQILSNLIGNAVKFTQKGKITISVAITANTEEEIVLNFKVEDTGVGIDSANLEKIFDSFYQVENEENSKMTGTGLGLAITKELIHLQNGSFKATSVLNEGSVFGFTLPFKKSKLEKITDSVSNYVRKDKKLEGLKLLVAEDSKMNQFYIKQLLGNMKVVVEIAENGKEAIDKFEDPTSDYDLILMDMHMPIMNGIDAIKSIRKSNKDAIKKVPIVACSADVFPEARKEAIKAGIDFYLTKPLNEDAIKEVLYWLVSDEEQEPNINNTVPVATNEKGDSVDINQLMTTFDNDEEFIISLLEVFIKITPEDYKSLRNCIDREFYSRASSLAHKMKASFMNLGMTLHGHHLQQIETNIIKREGLAEAKKHFNTFNSLYTKALLEVNLILIELKHK</sequence>
<dbReference type="AlphaFoldDB" id="A0A1G7GFU8"/>
<dbReference type="Gene3D" id="1.10.287.130">
    <property type="match status" value="1"/>
</dbReference>
<dbReference type="PROSITE" id="PS50112">
    <property type="entry name" value="PAS"/>
    <property type="match status" value="1"/>
</dbReference>
<dbReference type="InterPro" id="IPR036890">
    <property type="entry name" value="HATPase_C_sf"/>
</dbReference>
<dbReference type="Proteomes" id="UP000199321">
    <property type="component" value="Unassembled WGS sequence"/>
</dbReference>
<evidence type="ECO:0000256" key="3">
    <source>
        <dbReference type="ARBA" id="ARBA00022553"/>
    </source>
</evidence>
<dbReference type="RefSeq" id="WP_093144134.1">
    <property type="nucleotide sequence ID" value="NZ_BMWO01000003.1"/>
</dbReference>
<feature type="domain" description="Histidine kinase" evidence="7">
    <location>
        <begin position="395"/>
        <end position="618"/>
    </location>
</feature>
<dbReference type="GO" id="GO:0006355">
    <property type="term" value="P:regulation of DNA-templated transcription"/>
    <property type="evidence" value="ECO:0007669"/>
    <property type="project" value="InterPro"/>
</dbReference>
<organism evidence="10 11">
    <name type="scientific">Ulvibacter litoralis</name>
    <dbReference type="NCBI Taxonomy" id="227084"/>
    <lineage>
        <taxon>Bacteria</taxon>
        <taxon>Pseudomonadati</taxon>
        <taxon>Bacteroidota</taxon>
        <taxon>Flavobacteriia</taxon>
        <taxon>Flavobacteriales</taxon>
        <taxon>Flavobacteriaceae</taxon>
        <taxon>Ulvibacter</taxon>
    </lineage>
</organism>